<dbReference type="Proteomes" id="UP000564496">
    <property type="component" value="Unassembled WGS sequence"/>
</dbReference>
<reference evidence="1 2" key="1">
    <citation type="submission" date="2020-07" db="EMBL/GenBank/DDBJ databases">
        <title>Sequencing the genomes of 1000 actinobacteria strains.</title>
        <authorList>
            <person name="Klenk H.-P."/>
        </authorList>
    </citation>
    <scope>NUCLEOTIDE SEQUENCE [LARGE SCALE GENOMIC DNA]</scope>
    <source>
        <strain evidence="1 2">DSM 26487</strain>
    </source>
</reference>
<comment type="caution">
    <text evidence="1">The sequence shown here is derived from an EMBL/GenBank/DDBJ whole genome shotgun (WGS) entry which is preliminary data.</text>
</comment>
<accession>A0A7Z0DMS0</accession>
<sequence>MPRTVESPAPAGADRSLTALGWVVVARHREPAHVGLRAPWGAAHLKRIGSQVTYCGAPTLGWHAFWHLRADDIRKWCTDCSAARPTRAVADCLT</sequence>
<dbReference type="RefSeq" id="WP_179658478.1">
    <property type="nucleotide sequence ID" value="NZ_JACBZR010000001.1"/>
</dbReference>
<organism evidence="1 2">
    <name type="scientific">Nocardioides panzhihuensis</name>
    <dbReference type="NCBI Taxonomy" id="860243"/>
    <lineage>
        <taxon>Bacteria</taxon>
        <taxon>Bacillati</taxon>
        <taxon>Actinomycetota</taxon>
        <taxon>Actinomycetes</taxon>
        <taxon>Propionibacteriales</taxon>
        <taxon>Nocardioidaceae</taxon>
        <taxon>Nocardioides</taxon>
    </lineage>
</organism>
<protein>
    <submittedName>
        <fullName evidence="1">Uncharacterized protein</fullName>
    </submittedName>
</protein>
<keyword evidence="2" id="KW-1185">Reference proteome</keyword>
<dbReference type="AlphaFoldDB" id="A0A7Z0DMS0"/>
<evidence type="ECO:0000313" key="1">
    <source>
        <dbReference type="EMBL" id="NYI78072.1"/>
    </source>
</evidence>
<gene>
    <name evidence="1" type="ORF">BJ988_002720</name>
</gene>
<evidence type="ECO:0000313" key="2">
    <source>
        <dbReference type="Proteomes" id="UP000564496"/>
    </source>
</evidence>
<name>A0A7Z0DMS0_9ACTN</name>
<proteinExistence type="predicted"/>
<dbReference type="EMBL" id="JACBZR010000001">
    <property type="protein sequence ID" value="NYI78072.1"/>
    <property type="molecule type" value="Genomic_DNA"/>
</dbReference>